<dbReference type="SUPFAM" id="SSF47413">
    <property type="entry name" value="lambda repressor-like DNA-binding domains"/>
    <property type="match status" value="1"/>
</dbReference>
<dbReference type="InterPro" id="IPR010982">
    <property type="entry name" value="Lambda_DNA-bd_dom_sf"/>
</dbReference>
<dbReference type="Gene3D" id="1.10.260.40">
    <property type="entry name" value="lambda repressor-like DNA-binding domains"/>
    <property type="match status" value="1"/>
</dbReference>
<dbReference type="InterPro" id="IPR001387">
    <property type="entry name" value="Cro/C1-type_HTH"/>
</dbReference>
<dbReference type="RefSeq" id="WP_343937234.1">
    <property type="nucleotide sequence ID" value="NZ_BAAABU010000019.1"/>
</dbReference>
<accession>A0ABP3E392</accession>
<protein>
    <submittedName>
        <fullName evidence="2">Helix-turn-helix transcriptional regulator</fullName>
    </submittedName>
</protein>
<evidence type="ECO:0000313" key="3">
    <source>
        <dbReference type="Proteomes" id="UP001500416"/>
    </source>
</evidence>
<evidence type="ECO:0000259" key="1">
    <source>
        <dbReference type="PROSITE" id="PS50943"/>
    </source>
</evidence>
<dbReference type="Pfam" id="PF19054">
    <property type="entry name" value="DUF5753"/>
    <property type="match status" value="1"/>
</dbReference>
<dbReference type="PROSITE" id="PS50943">
    <property type="entry name" value="HTH_CROC1"/>
    <property type="match status" value="1"/>
</dbReference>
<name>A0ABP3E392_9PSEU</name>
<dbReference type="CDD" id="cd00093">
    <property type="entry name" value="HTH_XRE"/>
    <property type="match status" value="1"/>
</dbReference>
<evidence type="ECO:0000313" key="2">
    <source>
        <dbReference type="EMBL" id="GAA0251120.1"/>
    </source>
</evidence>
<dbReference type="SMART" id="SM00530">
    <property type="entry name" value="HTH_XRE"/>
    <property type="match status" value="1"/>
</dbReference>
<dbReference type="Proteomes" id="UP001500416">
    <property type="component" value="Unassembled WGS sequence"/>
</dbReference>
<feature type="domain" description="HTH cro/C1-type" evidence="1">
    <location>
        <begin position="19"/>
        <end position="73"/>
    </location>
</feature>
<keyword evidence="3" id="KW-1185">Reference proteome</keyword>
<dbReference type="EMBL" id="BAAABU010000019">
    <property type="protein sequence ID" value="GAA0251120.1"/>
    <property type="molecule type" value="Genomic_DNA"/>
</dbReference>
<dbReference type="Pfam" id="PF13560">
    <property type="entry name" value="HTH_31"/>
    <property type="match status" value="1"/>
</dbReference>
<comment type="caution">
    <text evidence="2">The sequence shown here is derived from an EMBL/GenBank/DDBJ whole genome shotgun (WGS) entry which is preliminary data.</text>
</comment>
<reference evidence="3" key="1">
    <citation type="journal article" date="2019" name="Int. J. Syst. Evol. Microbiol.">
        <title>The Global Catalogue of Microorganisms (GCM) 10K type strain sequencing project: providing services to taxonomists for standard genome sequencing and annotation.</title>
        <authorList>
            <consortium name="The Broad Institute Genomics Platform"/>
            <consortium name="The Broad Institute Genome Sequencing Center for Infectious Disease"/>
            <person name="Wu L."/>
            <person name="Ma J."/>
        </authorList>
    </citation>
    <scope>NUCLEOTIDE SEQUENCE [LARGE SCALE GENOMIC DNA]</scope>
    <source>
        <strain evidence="3">JCM 3380</strain>
    </source>
</reference>
<dbReference type="InterPro" id="IPR043917">
    <property type="entry name" value="DUF5753"/>
</dbReference>
<gene>
    <name evidence="2" type="ORF">GCM10010492_59270</name>
</gene>
<sequence length="284" mass="32614">MTKGVSVPTVASLRLGATIHRARKAAGLTQEQLASMLHWTQTTVTRVESGQTRIEYPKLIELMRCLDVPEAVRAEMIEHHRAYVRPSWTGHRALIPDWFREYSLHEPHAVTIRSWHQGNVPGVLQSTPYMLALFGSPRVEGMTQKIRNRTERQNLLESTPHADRTYIIGESTFRRVFSSAGRTVALDQVEHLLGLDGRYPTLTIRVLTEAIPFLHMPADFTILTFGDDMKPRAYVEWANGARYKDDPGFVADQENAWRRLAAAALDPDRSRRFLENLRHHFRRR</sequence>
<organism evidence="2 3">
    <name type="scientific">Saccharothrix mutabilis subsp. mutabilis</name>
    <dbReference type="NCBI Taxonomy" id="66855"/>
    <lineage>
        <taxon>Bacteria</taxon>
        <taxon>Bacillati</taxon>
        <taxon>Actinomycetota</taxon>
        <taxon>Actinomycetes</taxon>
        <taxon>Pseudonocardiales</taxon>
        <taxon>Pseudonocardiaceae</taxon>
        <taxon>Saccharothrix</taxon>
    </lineage>
</organism>
<proteinExistence type="predicted"/>